<sequence>MMAIQITMNMKQAFFDRQAVIDAVDRAELRAMSKSLAYIRRTAQRDVLRRRVGVSRPGSPPSVRSTSRVTSLKNIWFAYDAATSSGVVGPVKTNGSWVGPTPVPGVLEHGGSVIQRRGTLISAGKGKRNKRGKQKLQKLDRSRVVHIRARPFMSVALDREIAKGTVAGAWSNVVRG</sequence>
<comment type="caution">
    <text evidence="1">The sequence shown here is derived from an EMBL/GenBank/DDBJ whole genome shotgun (WGS) entry which is preliminary data.</text>
</comment>
<evidence type="ECO:0008006" key="3">
    <source>
        <dbReference type="Google" id="ProtNLM"/>
    </source>
</evidence>
<accession>A0A5C5X2M0</accession>
<organism evidence="1 2">
    <name type="scientific">Allorhodopirellula solitaria</name>
    <dbReference type="NCBI Taxonomy" id="2527987"/>
    <lineage>
        <taxon>Bacteria</taxon>
        <taxon>Pseudomonadati</taxon>
        <taxon>Planctomycetota</taxon>
        <taxon>Planctomycetia</taxon>
        <taxon>Pirellulales</taxon>
        <taxon>Pirellulaceae</taxon>
        <taxon>Allorhodopirellula</taxon>
    </lineage>
</organism>
<dbReference type="RefSeq" id="WP_146392921.1">
    <property type="nucleotide sequence ID" value="NZ_SJPK01000012.1"/>
</dbReference>
<protein>
    <recommendedName>
        <fullName evidence="3">Phage virion morphogenesis family protein</fullName>
    </recommendedName>
</protein>
<dbReference type="OrthoDB" id="283895at2"/>
<keyword evidence="2" id="KW-1185">Reference proteome</keyword>
<dbReference type="AlphaFoldDB" id="A0A5C5X2M0"/>
<evidence type="ECO:0000313" key="2">
    <source>
        <dbReference type="Proteomes" id="UP000318053"/>
    </source>
</evidence>
<proteinExistence type="predicted"/>
<dbReference type="EMBL" id="SJPK01000012">
    <property type="protein sequence ID" value="TWT56501.1"/>
    <property type="molecule type" value="Genomic_DNA"/>
</dbReference>
<reference evidence="1 2" key="1">
    <citation type="submission" date="2019-02" db="EMBL/GenBank/DDBJ databases">
        <title>Deep-cultivation of Planctomycetes and their phenomic and genomic characterization uncovers novel biology.</title>
        <authorList>
            <person name="Wiegand S."/>
            <person name="Jogler M."/>
            <person name="Boedeker C."/>
            <person name="Pinto D."/>
            <person name="Vollmers J."/>
            <person name="Rivas-Marin E."/>
            <person name="Kohn T."/>
            <person name="Peeters S.H."/>
            <person name="Heuer A."/>
            <person name="Rast P."/>
            <person name="Oberbeckmann S."/>
            <person name="Bunk B."/>
            <person name="Jeske O."/>
            <person name="Meyerdierks A."/>
            <person name="Storesund J.E."/>
            <person name="Kallscheuer N."/>
            <person name="Luecker S."/>
            <person name="Lage O.M."/>
            <person name="Pohl T."/>
            <person name="Merkel B.J."/>
            <person name="Hornburger P."/>
            <person name="Mueller R.-W."/>
            <person name="Bruemmer F."/>
            <person name="Labrenz M."/>
            <person name="Spormann A.M."/>
            <person name="Op Den Camp H."/>
            <person name="Overmann J."/>
            <person name="Amann R."/>
            <person name="Jetten M.S.M."/>
            <person name="Mascher T."/>
            <person name="Medema M.H."/>
            <person name="Devos D.P."/>
            <person name="Kaster A.-K."/>
            <person name="Ovreas L."/>
            <person name="Rohde M."/>
            <person name="Galperin M.Y."/>
            <person name="Jogler C."/>
        </authorList>
    </citation>
    <scope>NUCLEOTIDE SEQUENCE [LARGE SCALE GENOMIC DNA]</scope>
    <source>
        <strain evidence="1 2">CA85</strain>
    </source>
</reference>
<evidence type="ECO:0000313" key="1">
    <source>
        <dbReference type="EMBL" id="TWT56501.1"/>
    </source>
</evidence>
<gene>
    <name evidence="1" type="ORF">CA85_40320</name>
</gene>
<dbReference type="Proteomes" id="UP000318053">
    <property type="component" value="Unassembled WGS sequence"/>
</dbReference>
<name>A0A5C5X2M0_9BACT</name>